<dbReference type="OrthoDB" id="9761189at2"/>
<keyword evidence="3" id="KW-0210">Decarboxylase</keyword>
<dbReference type="InterPro" id="IPR015424">
    <property type="entry name" value="PyrdxlP-dep_Trfase"/>
</dbReference>
<keyword evidence="4" id="KW-0663">Pyridoxal phosphate</keyword>
<evidence type="ECO:0000313" key="8">
    <source>
        <dbReference type="EMBL" id="AKL97790.1"/>
    </source>
</evidence>
<dbReference type="KEGG" id="epo:Epro_0411"/>
<name>A0A0G3WIS4_9BACT</name>
<dbReference type="Gene3D" id="3.90.100.10">
    <property type="entry name" value="Orn/Lys/Arg decarboxylase, C-terminal domain"/>
    <property type="match status" value="1"/>
</dbReference>
<dbReference type="STRING" id="1408281.Epro_0411"/>
<dbReference type="InterPro" id="IPR015421">
    <property type="entry name" value="PyrdxlP-dep_Trfase_major"/>
</dbReference>
<evidence type="ECO:0000256" key="5">
    <source>
        <dbReference type="ARBA" id="ARBA00023239"/>
    </source>
</evidence>
<dbReference type="Proteomes" id="UP000035337">
    <property type="component" value="Chromosome"/>
</dbReference>
<evidence type="ECO:0000256" key="3">
    <source>
        <dbReference type="ARBA" id="ARBA00022793"/>
    </source>
</evidence>
<accession>A0A0G3WIS4</accession>
<dbReference type="InterPro" id="IPR008286">
    <property type="entry name" value="Prn/Lys/Arg_de-COase_C"/>
</dbReference>
<dbReference type="Gene3D" id="3.40.640.10">
    <property type="entry name" value="Type I PLP-dependent aspartate aminotransferase-like (Major domain)"/>
    <property type="match status" value="1"/>
</dbReference>
<protein>
    <submittedName>
        <fullName evidence="8">Arginine decarboxylase</fullName>
    </submittedName>
</protein>
<dbReference type="InterPro" id="IPR052357">
    <property type="entry name" value="Orn_Lys_Arg_decarboxylase-I"/>
</dbReference>
<sequence>MKKKSKVTAAQKAFLARQSKAPMFDVLLGHAKRDVVSFHCPGHKNGRSIDEELKSYTGENVFKFDVTVFDEVDSLHDPVGPIKKSQELMAEAYGVRNSIFLLNGTSVGNIAMFLAACDPGDSVIVSRSSHKSIMAGVVLSGVWPIWIQPKIEQNLDVIFNSTYAQIKDALDRYPEAKAVFVTSPTYNGVVTELDKIVDLCHRRGKIVLVDEAHGPHLIFNNQLPQQSAVRAGADLCVQSTHKILSAFSQGSVLHFNSKLVDFNRVKKVVSMLQTTSPNYLTLATLDLARRQAVMDGGKMFDKVIEAAEWGRNYINHNIASMKCFTRKEIQREGFDLDVTKLTVNVTKTGLSGYEIEDILAKKYNIQLDYADIFNLVAIMGIGSNKSDVEALVNALKDIDKTYHGEQKNWALQIPSLATEMVMMPRDVYLSNNTKRVPLNKSVGHVSAQVLTPYPPGIPVLIPGERITKEICDYLMDMSSKDIRISGQESDMLKTVKVFTN</sequence>
<dbReference type="Pfam" id="PF01276">
    <property type="entry name" value="OKR_DC_1"/>
    <property type="match status" value="1"/>
</dbReference>
<evidence type="ECO:0000259" key="6">
    <source>
        <dbReference type="Pfam" id="PF01276"/>
    </source>
</evidence>
<proteinExistence type="inferred from homology"/>
<feature type="domain" description="Orn/Lys/Arg decarboxylases family 1 pyridoxal-P attachment site" evidence="6">
    <location>
        <begin position="22"/>
        <end position="385"/>
    </location>
</feature>
<dbReference type="InterPro" id="IPR000310">
    <property type="entry name" value="Orn/Lys/Arg_deCO2ase_major_dom"/>
</dbReference>
<evidence type="ECO:0000256" key="2">
    <source>
        <dbReference type="ARBA" id="ARBA00010671"/>
    </source>
</evidence>
<comment type="cofactor">
    <cofactor evidence="1">
        <name>pyridoxal 5'-phosphate</name>
        <dbReference type="ChEBI" id="CHEBI:597326"/>
    </cofactor>
</comment>
<evidence type="ECO:0000313" key="9">
    <source>
        <dbReference type="Proteomes" id="UP000035337"/>
    </source>
</evidence>
<dbReference type="PANTHER" id="PTHR43277:SF4">
    <property type="entry name" value="ARGININE DECARBOXYLASE"/>
    <property type="match status" value="1"/>
</dbReference>
<dbReference type="InterPro" id="IPR036633">
    <property type="entry name" value="Prn/Lys/Arg_de-COase_C_sf"/>
</dbReference>
<dbReference type="CDD" id="cd00615">
    <property type="entry name" value="Orn_deC_like"/>
    <property type="match status" value="1"/>
</dbReference>
<gene>
    <name evidence="8" type="primary">speA</name>
    <name evidence="8" type="ORF">Epro_0411</name>
</gene>
<keyword evidence="9" id="KW-1185">Reference proteome</keyword>
<feature type="domain" description="Orn/Lys/Arg decarboxylase C-terminal" evidence="7">
    <location>
        <begin position="417"/>
        <end position="490"/>
    </location>
</feature>
<evidence type="ECO:0000259" key="7">
    <source>
        <dbReference type="Pfam" id="PF03711"/>
    </source>
</evidence>
<reference evidence="8 9" key="1">
    <citation type="submission" date="2014-09" db="EMBL/GenBank/DDBJ databases">
        <title>Complete genome sequence of Endomicrobium proavitum.</title>
        <authorList>
            <person name="Zheng H."/>
        </authorList>
    </citation>
    <scope>NUCLEOTIDE SEQUENCE [LARGE SCALE GENOMIC DNA]</scope>
    <source>
        <strain evidence="8 9">Rsa215</strain>
    </source>
</reference>
<keyword evidence="5" id="KW-0456">Lyase</keyword>
<dbReference type="AlphaFoldDB" id="A0A0G3WIS4"/>
<dbReference type="RefSeq" id="WP_082121467.1">
    <property type="nucleotide sequence ID" value="NZ_CP009498.1"/>
</dbReference>
<evidence type="ECO:0000256" key="4">
    <source>
        <dbReference type="ARBA" id="ARBA00022898"/>
    </source>
</evidence>
<dbReference type="GO" id="GO:0016831">
    <property type="term" value="F:carboxy-lyase activity"/>
    <property type="evidence" value="ECO:0007669"/>
    <property type="project" value="UniProtKB-KW"/>
</dbReference>
<dbReference type="PANTHER" id="PTHR43277">
    <property type="entry name" value="ARGININE DECARBOXYLASE"/>
    <property type="match status" value="1"/>
</dbReference>
<dbReference type="EMBL" id="CP009498">
    <property type="protein sequence ID" value="AKL97790.1"/>
    <property type="molecule type" value="Genomic_DNA"/>
</dbReference>
<dbReference type="Pfam" id="PF03711">
    <property type="entry name" value="OKR_DC_1_C"/>
    <property type="match status" value="1"/>
</dbReference>
<dbReference type="SUPFAM" id="SSF53383">
    <property type="entry name" value="PLP-dependent transferases"/>
    <property type="match status" value="1"/>
</dbReference>
<dbReference type="SUPFAM" id="SSF55904">
    <property type="entry name" value="Ornithine decarboxylase C-terminal domain"/>
    <property type="match status" value="1"/>
</dbReference>
<organism evidence="8 9">
    <name type="scientific">Endomicrobium proavitum</name>
    <dbReference type="NCBI Taxonomy" id="1408281"/>
    <lineage>
        <taxon>Bacteria</taxon>
        <taxon>Pseudomonadati</taxon>
        <taxon>Elusimicrobiota</taxon>
        <taxon>Endomicrobiia</taxon>
        <taxon>Endomicrobiales</taxon>
        <taxon>Endomicrobiaceae</taxon>
        <taxon>Endomicrobium</taxon>
    </lineage>
</organism>
<evidence type="ECO:0000256" key="1">
    <source>
        <dbReference type="ARBA" id="ARBA00001933"/>
    </source>
</evidence>
<comment type="similarity">
    <text evidence="2">Belongs to the Orn/Lys/Arg decarboxylase class-I family.</text>
</comment>
<dbReference type="PATRIC" id="fig|1408281.3.peg.424"/>